<proteinExistence type="predicted"/>
<name>A0A399JE62_9MICC</name>
<keyword evidence="1" id="KW-0560">Oxidoreductase</keyword>
<comment type="caution">
    <text evidence="4">The sequence shown here is derived from an EMBL/GenBank/DDBJ whole genome shotgun (WGS) entry which is preliminary data.</text>
</comment>
<dbReference type="InterPro" id="IPR051267">
    <property type="entry name" value="STEAP_metalloreductase"/>
</dbReference>
<feature type="region of interest" description="Disordered" evidence="2">
    <location>
        <begin position="1"/>
        <end position="24"/>
    </location>
</feature>
<evidence type="ECO:0000313" key="4">
    <source>
        <dbReference type="EMBL" id="RII42362.1"/>
    </source>
</evidence>
<keyword evidence="5" id="KW-1185">Reference proteome</keyword>
<dbReference type="PANTHER" id="PTHR14239">
    <property type="entry name" value="DUDULIN-RELATED"/>
    <property type="match status" value="1"/>
</dbReference>
<dbReference type="Proteomes" id="UP000265419">
    <property type="component" value="Unassembled WGS sequence"/>
</dbReference>
<dbReference type="Pfam" id="PF03807">
    <property type="entry name" value="F420_oxidored"/>
    <property type="match status" value="1"/>
</dbReference>
<dbReference type="GO" id="GO:0016491">
    <property type="term" value="F:oxidoreductase activity"/>
    <property type="evidence" value="ECO:0007669"/>
    <property type="project" value="UniProtKB-KW"/>
</dbReference>
<evidence type="ECO:0000256" key="2">
    <source>
        <dbReference type="SAM" id="MobiDB-lite"/>
    </source>
</evidence>
<dbReference type="InterPro" id="IPR036291">
    <property type="entry name" value="NAD(P)-bd_dom_sf"/>
</dbReference>
<protein>
    <submittedName>
        <fullName evidence="4">NADP oxidoreductase</fullName>
    </submittedName>
</protein>
<dbReference type="AlphaFoldDB" id="A0A399JE62"/>
<dbReference type="SUPFAM" id="SSF51735">
    <property type="entry name" value="NAD(P)-binding Rossmann-fold domains"/>
    <property type="match status" value="1"/>
</dbReference>
<organism evidence="4 5">
    <name type="scientific">Galactobacter valiniphilus</name>
    <dbReference type="NCBI Taxonomy" id="2676122"/>
    <lineage>
        <taxon>Bacteria</taxon>
        <taxon>Bacillati</taxon>
        <taxon>Actinomycetota</taxon>
        <taxon>Actinomycetes</taxon>
        <taxon>Micrococcales</taxon>
        <taxon>Micrococcaceae</taxon>
        <taxon>Galactobacter</taxon>
    </lineage>
</organism>
<dbReference type="EMBL" id="QQXK01000012">
    <property type="protein sequence ID" value="RII42362.1"/>
    <property type="molecule type" value="Genomic_DNA"/>
</dbReference>
<evidence type="ECO:0000313" key="5">
    <source>
        <dbReference type="Proteomes" id="UP000265419"/>
    </source>
</evidence>
<accession>A0A399JE62</accession>
<dbReference type="InterPro" id="IPR028939">
    <property type="entry name" value="P5C_Rdtase_cat_N"/>
</dbReference>
<dbReference type="Gene3D" id="3.40.50.720">
    <property type="entry name" value="NAD(P)-binding Rossmann-like Domain"/>
    <property type="match status" value="1"/>
</dbReference>
<gene>
    <name evidence="4" type="ORF">DWB68_07300</name>
</gene>
<evidence type="ECO:0000259" key="3">
    <source>
        <dbReference type="Pfam" id="PF03807"/>
    </source>
</evidence>
<evidence type="ECO:0000256" key="1">
    <source>
        <dbReference type="ARBA" id="ARBA00023002"/>
    </source>
</evidence>
<sequence>MEPHLERRSPPVAAPPQQHPSPGVVDVSNPASPLKVAVLGAGHVGTVLARLSVAAGHDVRLATTRDARELALIADFLVPGVTATSIPEAVSDADLVIAAVPLHRYRTLDVEALRGKVVVDLMNYWAGTDGRIDEFEVPDTSAEVIAAFLDGSQTVKTLNHIGYHEMESDHRPAGDPERRAVALAGNDEDAKALVARFLDEIGFDPVDAGDLAASAGFQPGTPIFNGSFDAQQMRAALDVAVPEPQRA</sequence>
<feature type="domain" description="Pyrroline-5-carboxylate reductase catalytic N-terminal" evidence="3">
    <location>
        <begin position="35"/>
        <end position="124"/>
    </location>
</feature>
<reference evidence="4 5" key="1">
    <citation type="submission" date="2018-07" db="EMBL/GenBank/DDBJ databases">
        <title>Arthrobacter sp. nov., isolated from raw cow's milk with high bacterial count.</title>
        <authorList>
            <person name="Hahne J."/>
            <person name="Isele D."/>
            <person name="Lipski A."/>
        </authorList>
    </citation>
    <scope>NUCLEOTIDE SEQUENCE [LARGE SCALE GENOMIC DNA]</scope>
    <source>
        <strain evidence="4 5">JZ R-35</strain>
    </source>
</reference>